<feature type="domain" description="Serine-threonine/tyrosine-protein kinase catalytic" evidence="1">
    <location>
        <begin position="56"/>
        <end position="100"/>
    </location>
</feature>
<sequence>MLVHVDQAVTLVSRDSIEALLVHVDQAVTLVSRDDIDGYGNLVRQHSVGSGQFQVNAKVLREFEEIRDLNHPNLLRVVGAVLEGDKKVLVTEHCPKGSLQVRRDPLADLFLALPRVVP</sequence>
<evidence type="ECO:0000313" key="2">
    <source>
        <dbReference type="EMBL" id="GFS18360.1"/>
    </source>
</evidence>
<dbReference type="Pfam" id="PF07714">
    <property type="entry name" value="PK_Tyr_Ser-Thr"/>
    <property type="match status" value="1"/>
</dbReference>
<dbReference type="Proteomes" id="UP000762676">
    <property type="component" value="Unassembled WGS sequence"/>
</dbReference>
<dbReference type="InterPro" id="IPR011009">
    <property type="entry name" value="Kinase-like_dom_sf"/>
</dbReference>
<accession>A0AAV4J7J8</accession>
<evidence type="ECO:0000313" key="3">
    <source>
        <dbReference type="Proteomes" id="UP000762676"/>
    </source>
</evidence>
<dbReference type="SUPFAM" id="SSF56112">
    <property type="entry name" value="Protein kinase-like (PK-like)"/>
    <property type="match status" value="1"/>
</dbReference>
<dbReference type="Gene3D" id="3.30.200.20">
    <property type="entry name" value="Phosphorylase Kinase, domain 1"/>
    <property type="match status" value="1"/>
</dbReference>
<name>A0AAV4J7J8_9GAST</name>
<organism evidence="2 3">
    <name type="scientific">Elysia marginata</name>
    <dbReference type="NCBI Taxonomy" id="1093978"/>
    <lineage>
        <taxon>Eukaryota</taxon>
        <taxon>Metazoa</taxon>
        <taxon>Spiralia</taxon>
        <taxon>Lophotrochozoa</taxon>
        <taxon>Mollusca</taxon>
        <taxon>Gastropoda</taxon>
        <taxon>Heterobranchia</taxon>
        <taxon>Euthyneura</taxon>
        <taxon>Panpulmonata</taxon>
        <taxon>Sacoglossa</taxon>
        <taxon>Placobranchoidea</taxon>
        <taxon>Plakobranchidae</taxon>
        <taxon>Elysia</taxon>
    </lineage>
</organism>
<evidence type="ECO:0000259" key="1">
    <source>
        <dbReference type="Pfam" id="PF07714"/>
    </source>
</evidence>
<protein>
    <submittedName>
        <fullName evidence="2">Guanylate cyclase</fullName>
    </submittedName>
</protein>
<dbReference type="GO" id="GO:0004672">
    <property type="term" value="F:protein kinase activity"/>
    <property type="evidence" value="ECO:0007669"/>
    <property type="project" value="InterPro"/>
</dbReference>
<gene>
    <name evidence="2" type="ORF">ElyMa_001520100</name>
</gene>
<comment type="caution">
    <text evidence="2">The sequence shown here is derived from an EMBL/GenBank/DDBJ whole genome shotgun (WGS) entry which is preliminary data.</text>
</comment>
<proteinExistence type="predicted"/>
<dbReference type="AlphaFoldDB" id="A0AAV4J7J8"/>
<keyword evidence="3" id="KW-1185">Reference proteome</keyword>
<dbReference type="EMBL" id="BMAT01002990">
    <property type="protein sequence ID" value="GFS18360.1"/>
    <property type="molecule type" value="Genomic_DNA"/>
</dbReference>
<dbReference type="InterPro" id="IPR001245">
    <property type="entry name" value="Ser-Thr/Tyr_kinase_cat_dom"/>
</dbReference>
<reference evidence="2 3" key="1">
    <citation type="journal article" date="2021" name="Elife">
        <title>Chloroplast acquisition without the gene transfer in kleptoplastic sea slugs, Plakobranchus ocellatus.</title>
        <authorList>
            <person name="Maeda T."/>
            <person name="Takahashi S."/>
            <person name="Yoshida T."/>
            <person name="Shimamura S."/>
            <person name="Takaki Y."/>
            <person name="Nagai Y."/>
            <person name="Toyoda A."/>
            <person name="Suzuki Y."/>
            <person name="Arimoto A."/>
            <person name="Ishii H."/>
            <person name="Satoh N."/>
            <person name="Nishiyama T."/>
            <person name="Hasebe M."/>
            <person name="Maruyama T."/>
            <person name="Minagawa J."/>
            <person name="Obokata J."/>
            <person name="Shigenobu S."/>
        </authorList>
    </citation>
    <scope>NUCLEOTIDE SEQUENCE [LARGE SCALE GENOMIC DNA]</scope>
</reference>